<evidence type="ECO:0000256" key="1">
    <source>
        <dbReference type="ARBA" id="ARBA00022527"/>
    </source>
</evidence>
<name>A0A0T6LLP2_WENVI</name>
<dbReference type="Gene3D" id="3.30.565.10">
    <property type="entry name" value="Histidine kinase-like ATPase, C-terminal domain"/>
    <property type="match status" value="1"/>
</dbReference>
<keyword evidence="1" id="KW-0808">Transferase</keyword>
<dbReference type="InterPro" id="IPR003594">
    <property type="entry name" value="HATPase_dom"/>
</dbReference>
<dbReference type="Proteomes" id="UP000050867">
    <property type="component" value="Unassembled WGS sequence"/>
</dbReference>
<sequence length="122" mass="13280">MVRDTLRSALTVNEQPHLVDTATLLASELVGNVLRHSNGRSLVRMRGHGDTVRISVWDRGPGLPRRTAALPDSTDGRGLTLLDACADRWGVVTAWRPGSGTPGKSVWFELSGARVFTDCHHI</sequence>
<dbReference type="eggNOG" id="COG2172">
    <property type="taxonomic scope" value="Bacteria"/>
</dbReference>
<reference evidence="3 4" key="1">
    <citation type="submission" date="2015-10" db="EMBL/GenBank/DDBJ databases">
        <title>Draft genome sequence of pyrrolomycin-producing Streptomyces vitaminophilus.</title>
        <authorList>
            <person name="Graham D.E."/>
            <person name="Mahan K.M."/>
            <person name="Klingeman D.M."/>
            <person name="Hettich R.L."/>
            <person name="Parry R.J."/>
        </authorList>
    </citation>
    <scope>NUCLEOTIDE SEQUENCE [LARGE SCALE GENOMIC DNA]</scope>
    <source>
        <strain evidence="3 4">ATCC 31673</strain>
    </source>
</reference>
<protein>
    <recommendedName>
        <fullName evidence="2">Histidine kinase/HSP90-like ATPase domain-containing protein</fullName>
    </recommendedName>
</protein>
<dbReference type="AlphaFoldDB" id="A0A0T6LLP2"/>
<dbReference type="STRING" id="76728.AQ490_08790"/>
<evidence type="ECO:0000259" key="2">
    <source>
        <dbReference type="Pfam" id="PF02518"/>
    </source>
</evidence>
<dbReference type="InterPro" id="IPR050267">
    <property type="entry name" value="Anti-sigma-factor_SerPK"/>
</dbReference>
<dbReference type="PANTHER" id="PTHR35526">
    <property type="entry name" value="ANTI-SIGMA-F FACTOR RSBW-RELATED"/>
    <property type="match status" value="1"/>
</dbReference>
<proteinExistence type="predicted"/>
<comment type="caution">
    <text evidence="3">The sequence shown here is derived from an EMBL/GenBank/DDBJ whole genome shotgun (WGS) entry which is preliminary data.</text>
</comment>
<dbReference type="EMBL" id="LLZU01000038">
    <property type="protein sequence ID" value="KRV46868.1"/>
    <property type="molecule type" value="Genomic_DNA"/>
</dbReference>
<gene>
    <name evidence="3" type="ORF">AQ490_08790</name>
</gene>
<dbReference type="PANTHER" id="PTHR35526:SF3">
    <property type="entry name" value="ANTI-SIGMA-F FACTOR RSBW"/>
    <property type="match status" value="1"/>
</dbReference>
<accession>A0A0T6LLP2</accession>
<keyword evidence="4" id="KW-1185">Reference proteome</keyword>
<dbReference type="SUPFAM" id="SSF55874">
    <property type="entry name" value="ATPase domain of HSP90 chaperone/DNA topoisomerase II/histidine kinase"/>
    <property type="match status" value="1"/>
</dbReference>
<keyword evidence="1" id="KW-0723">Serine/threonine-protein kinase</keyword>
<dbReference type="CDD" id="cd16936">
    <property type="entry name" value="HATPase_RsbW-like"/>
    <property type="match status" value="1"/>
</dbReference>
<evidence type="ECO:0000313" key="3">
    <source>
        <dbReference type="EMBL" id="KRV46868.1"/>
    </source>
</evidence>
<dbReference type="InterPro" id="IPR036890">
    <property type="entry name" value="HATPase_C_sf"/>
</dbReference>
<keyword evidence="1" id="KW-0418">Kinase</keyword>
<dbReference type="Pfam" id="PF02518">
    <property type="entry name" value="HATPase_c"/>
    <property type="match status" value="1"/>
</dbReference>
<organism evidence="3 4">
    <name type="scientific">Wenjunlia vitaminophila</name>
    <name type="common">Streptomyces vitaminophilus</name>
    <dbReference type="NCBI Taxonomy" id="76728"/>
    <lineage>
        <taxon>Bacteria</taxon>
        <taxon>Bacillati</taxon>
        <taxon>Actinomycetota</taxon>
        <taxon>Actinomycetes</taxon>
        <taxon>Kitasatosporales</taxon>
        <taxon>Streptomycetaceae</taxon>
        <taxon>Wenjunlia</taxon>
    </lineage>
</organism>
<evidence type="ECO:0000313" key="4">
    <source>
        <dbReference type="Proteomes" id="UP000050867"/>
    </source>
</evidence>
<feature type="domain" description="Histidine kinase/HSP90-like ATPase" evidence="2">
    <location>
        <begin position="23"/>
        <end position="110"/>
    </location>
</feature>
<dbReference type="GO" id="GO:0004674">
    <property type="term" value="F:protein serine/threonine kinase activity"/>
    <property type="evidence" value="ECO:0007669"/>
    <property type="project" value="UniProtKB-KW"/>
</dbReference>